<proteinExistence type="predicted"/>
<dbReference type="AlphaFoldDB" id="A0A0C3RW83"/>
<reference evidence="3 4" key="1">
    <citation type="journal article" date="2014" name="PLoS Genet.">
        <title>Analysis of the Phlebiopsis gigantea genome, transcriptome and secretome provides insight into its pioneer colonization strategies of wood.</title>
        <authorList>
            <person name="Hori C."/>
            <person name="Ishida T."/>
            <person name="Igarashi K."/>
            <person name="Samejima M."/>
            <person name="Suzuki H."/>
            <person name="Master E."/>
            <person name="Ferreira P."/>
            <person name="Ruiz-Duenas F.J."/>
            <person name="Held B."/>
            <person name="Canessa P."/>
            <person name="Larrondo L.F."/>
            <person name="Schmoll M."/>
            <person name="Druzhinina I.S."/>
            <person name="Kubicek C.P."/>
            <person name="Gaskell J.A."/>
            <person name="Kersten P."/>
            <person name="St John F."/>
            <person name="Glasner J."/>
            <person name="Sabat G."/>
            <person name="Splinter BonDurant S."/>
            <person name="Syed K."/>
            <person name="Yadav J."/>
            <person name="Mgbeahuruike A.C."/>
            <person name="Kovalchuk A."/>
            <person name="Asiegbu F.O."/>
            <person name="Lackner G."/>
            <person name="Hoffmeister D."/>
            <person name="Rencoret J."/>
            <person name="Gutierrez A."/>
            <person name="Sun H."/>
            <person name="Lindquist E."/>
            <person name="Barry K."/>
            <person name="Riley R."/>
            <person name="Grigoriev I.V."/>
            <person name="Henrissat B."/>
            <person name="Kues U."/>
            <person name="Berka R.M."/>
            <person name="Martinez A.T."/>
            <person name="Covert S.F."/>
            <person name="Blanchette R.A."/>
            <person name="Cullen D."/>
        </authorList>
    </citation>
    <scope>NUCLEOTIDE SEQUENCE [LARGE SCALE GENOMIC DNA]</scope>
    <source>
        <strain evidence="3 4">11061_1 CR5-6</strain>
    </source>
</reference>
<feature type="region of interest" description="Disordered" evidence="1">
    <location>
        <begin position="83"/>
        <end position="103"/>
    </location>
</feature>
<evidence type="ECO:0000256" key="1">
    <source>
        <dbReference type="SAM" id="MobiDB-lite"/>
    </source>
</evidence>
<gene>
    <name evidence="3" type="ORF">PHLGIDRAFT_119533</name>
</gene>
<dbReference type="HOGENOM" id="CLU_1644336_0_0_1"/>
<dbReference type="OrthoDB" id="435607at2759"/>
<keyword evidence="2" id="KW-1133">Transmembrane helix</keyword>
<evidence type="ECO:0000313" key="3">
    <source>
        <dbReference type="EMBL" id="KIP05766.1"/>
    </source>
</evidence>
<accession>A0A0C3RW83</accession>
<feature type="transmembrane region" description="Helical" evidence="2">
    <location>
        <begin position="6"/>
        <end position="30"/>
    </location>
</feature>
<protein>
    <submittedName>
        <fullName evidence="3">Uncharacterized protein</fullName>
    </submittedName>
</protein>
<keyword evidence="4" id="KW-1185">Reference proteome</keyword>
<dbReference type="EMBL" id="KN840534">
    <property type="protein sequence ID" value="KIP05766.1"/>
    <property type="molecule type" value="Genomic_DNA"/>
</dbReference>
<keyword evidence="2" id="KW-0472">Membrane</keyword>
<name>A0A0C3RW83_PHLG1</name>
<sequence length="161" mass="17625">MKSVNVIPPGLLFLIAIIYDRMGMLLAWVVNQFFWVPHRLRYVILVAGRPPVLPAARPAHRARGGPLSPAALSVLLACPTALATPPKAPPDSPTRPTASPRSRSFFPCMPTAQVYLTQAYPHTGSAFLVPRCALVVAMMTLRTACENNLLFEPSLRRFPVL</sequence>
<evidence type="ECO:0000256" key="2">
    <source>
        <dbReference type="SAM" id="Phobius"/>
    </source>
</evidence>
<keyword evidence="2" id="KW-0812">Transmembrane</keyword>
<organism evidence="3 4">
    <name type="scientific">Phlebiopsis gigantea (strain 11061_1 CR5-6)</name>
    <name type="common">White-rot fungus</name>
    <name type="synonym">Peniophora gigantea</name>
    <dbReference type="NCBI Taxonomy" id="745531"/>
    <lineage>
        <taxon>Eukaryota</taxon>
        <taxon>Fungi</taxon>
        <taxon>Dikarya</taxon>
        <taxon>Basidiomycota</taxon>
        <taxon>Agaricomycotina</taxon>
        <taxon>Agaricomycetes</taxon>
        <taxon>Polyporales</taxon>
        <taxon>Phanerochaetaceae</taxon>
        <taxon>Phlebiopsis</taxon>
    </lineage>
</organism>
<evidence type="ECO:0000313" key="4">
    <source>
        <dbReference type="Proteomes" id="UP000053257"/>
    </source>
</evidence>
<dbReference type="Proteomes" id="UP000053257">
    <property type="component" value="Unassembled WGS sequence"/>
</dbReference>
<dbReference type="STRING" id="745531.A0A0C3RW83"/>